<comment type="caution">
    <text evidence="1">The sequence shown here is derived from an EMBL/GenBank/DDBJ whole genome shotgun (WGS) entry which is preliminary data.</text>
</comment>
<dbReference type="EMBL" id="SNYM01000018">
    <property type="protein sequence ID" value="TDQ45688.1"/>
    <property type="molecule type" value="Genomic_DNA"/>
</dbReference>
<proteinExistence type="predicted"/>
<name>A0A4R6UFZ5_9GAMM</name>
<dbReference type="RefSeq" id="WP_133592503.1">
    <property type="nucleotide sequence ID" value="NZ_CP037953.1"/>
</dbReference>
<dbReference type="Pfam" id="PF05751">
    <property type="entry name" value="FixH"/>
    <property type="match status" value="1"/>
</dbReference>
<keyword evidence="2" id="KW-1185">Reference proteome</keyword>
<reference evidence="1 2" key="1">
    <citation type="submission" date="2019-03" db="EMBL/GenBank/DDBJ databases">
        <title>Genomic Encyclopedia of Type Strains, Phase IV (KMG-IV): sequencing the most valuable type-strain genomes for metagenomic binning, comparative biology and taxonomic classification.</title>
        <authorList>
            <person name="Goeker M."/>
        </authorList>
    </citation>
    <scope>NUCLEOTIDE SEQUENCE [LARGE SCALE GENOMIC DNA]</scope>
    <source>
        <strain evidence="1 2">DSM 103792</strain>
    </source>
</reference>
<dbReference type="InterPro" id="IPR008620">
    <property type="entry name" value="FixH"/>
</dbReference>
<protein>
    <recommendedName>
        <fullName evidence="3">Nitrogen fixation protein FixH</fullName>
    </recommendedName>
</protein>
<gene>
    <name evidence="1" type="ORF">EV696_11839</name>
</gene>
<dbReference type="Proteomes" id="UP000295375">
    <property type="component" value="Unassembled WGS sequence"/>
</dbReference>
<accession>A0A4R6UFZ5</accession>
<evidence type="ECO:0008006" key="3">
    <source>
        <dbReference type="Google" id="ProtNLM"/>
    </source>
</evidence>
<evidence type="ECO:0000313" key="2">
    <source>
        <dbReference type="Proteomes" id="UP000295375"/>
    </source>
</evidence>
<organism evidence="1 2">
    <name type="scientific">Permianibacter aggregans</name>
    <dbReference type="NCBI Taxonomy" id="1510150"/>
    <lineage>
        <taxon>Bacteria</taxon>
        <taxon>Pseudomonadati</taxon>
        <taxon>Pseudomonadota</taxon>
        <taxon>Gammaproteobacteria</taxon>
        <taxon>Pseudomonadales</taxon>
        <taxon>Pseudomonadaceae</taxon>
        <taxon>Permianibacter</taxon>
    </lineage>
</organism>
<dbReference type="AlphaFoldDB" id="A0A4R6UFZ5"/>
<evidence type="ECO:0000313" key="1">
    <source>
        <dbReference type="EMBL" id="TDQ45688.1"/>
    </source>
</evidence>
<dbReference type="OrthoDB" id="5295180at2"/>
<sequence>MSNEKRVNWFALPWLLLWLLPASSVVAGLSTLAIALINQDDMVTDDYYKKGMSFNRLQQADQRAKSMGLKANGFIAENQIVIMLAGNDVETVGDTLQLKLFHPTQEEQDQHIELRRVGPFQFQAQWSAHDDWRGYAELSPEDARWRLRGQWQADSINLLQPEVL</sequence>